<evidence type="ECO:0000313" key="10">
    <source>
        <dbReference type="EMBL" id="SMD32408.1"/>
    </source>
</evidence>
<evidence type="ECO:0000256" key="5">
    <source>
        <dbReference type="ARBA" id="ARBA00022692"/>
    </source>
</evidence>
<feature type="transmembrane region" description="Helical" evidence="9">
    <location>
        <begin position="225"/>
        <end position="248"/>
    </location>
</feature>
<evidence type="ECO:0000256" key="7">
    <source>
        <dbReference type="ARBA" id="ARBA00023136"/>
    </source>
</evidence>
<keyword evidence="7 9" id="KW-0472">Membrane</keyword>
<dbReference type="AlphaFoldDB" id="A0A1W2G7V5"/>
<feature type="transmembrane region" description="Helical" evidence="9">
    <location>
        <begin position="41"/>
        <end position="61"/>
    </location>
</feature>
<dbReference type="STRING" id="692418.SAMN04488029_0753"/>
<dbReference type="Gene3D" id="1.20.1740.10">
    <property type="entry name" value="Amino acid/polyamine transporter I"/>
    <property type="match status" value="1"/>
</dbReference>
<evidence type="ECO:0000256" key="3">
    <source>
        <dbReference type="ARBA" id="ARBA00021069"/>
    </source>
</evidence>
<comment type="subcellular location">
    <subcellularLocation>
        <location evidence="1">Cell membrane</location>
        <topology evidence="1">Multi-pass membrane protein</topology>
    </subcellularLocation>
</comment>
<feature type="transmembrane region" description="Helical" evidence="9">
    <location>
        <begin position="385"/>
        <end position="404"/>
    </location>
</feature>
<dbReference type="Proteomes" id="UP000192472">
    <property type="component" value="Unassembled WGS sequence"/>
</dbReference>
<proteinExistence type="inferred from homology"/>
<dbReference type="GO" id="GO:0005886">
    <property type="term" value="C:plasma membrane"/>
    <property type="evidence" value="ECO:0007669"/>
    <property type="project" value="UniProtKB-SubCell"/>
</dbReference>
<feature type="transmembrane region" description="Helical" evidence="9">
    <location>
        <begin position="191"/>
        <end position="213"/>
    </location>
</feature>
<feature type="transmembrane region" description="Helical" evidence="9">
    <location>
        <begin position="150"/>
        <end position="171"/>
    </location>
</feature>
<dbReference type="InterPro" id="IPR002293">
    <property type="entry name" value="AA/rel_permease1"/>
</dbReference>
<evidence type="ECO:0000256" key="4">
    <source>
        <dbReference type="ARBA" id="ARBA00022475"/>
    </source>
</evidence>
<dbReference type="PANTHER" id="PTHR42770">
    <property type="entry name" value="AMINO ACID TRANSPORTER-RELATED"/>
    <property type="match status" value="1"/>
</dbReference>
<keyword evidence="4" id="KW-1003">Cell membrane</keyword>
<sequence length="436" mass="46813">MSEKQSKIGLWTTTALVVGNTIGSGIFLLPSSLASFGSISLIGWMVTTVGSMAIALTFGYLSKHIPKTGGPYAYTKASFGDFAAFWVAWGYWISIWVGSAAIVTAFIAYLGVFFPYLTENSFAGLIMALTTLWFLVWVNSKGIKTAGRLALVTTIIKILPIILVGCIGIFYLDWNHFESFNISGKSDLKAILATVSITLWAFLGIESASVAGENVKDPEKNIGKATVIGTSVLGLLYMISSVAIIGLVSPLDLQQSTAPFADAAAILWGENGRYIIAAGATISCFGALNGWTLLVGQMPLAAAQDALFPREFKKLNKHGTPLFGIIFSTVLVSILVVMGKSDGLIKQFQFMILLATIACVIPYVFSTAGYFIISAEKGLFGKEGHLSKIIIAAIGFIFSVWAIAGSGNDTVFWGFILLLIGIPFYIIIQVRKKQIK</sequence>
<evidence type="ECO:0000256" key="1">
    <source>
        <dbReference type="ARBA" id="ARBA00004651"/>
    </source>
</evidence>
<evidence type="ECO:0000256" key="8">
    <source>
        <dbReference type="ARBA" id="ARBA00045636"/>
    </source>
</evidence>
<dbReference type="PANTHER" id="PTHR42770:SF18">
    <property type="entry name" value="ARGININE_AGMATINE ANTIPORTER"/>
    <property type="match status" value="1"/>
</dbReference>
<dbReference type="Pfam" id="PF13520">
    <property type="entry name" value="AA_permease_2"/>
    <property type="match status" value="1"/>
</dbReference>
<reference evidence="10 11" key="1">
    <citation type="submission" date="2017-04" db="EMBL/GenBank/DDBJ databases">
        <authorList>
            <person name="Afonso C.L."/>
            <person name="Miller P.J."/>
            <person name="Scott M.A."/>
            <person name="Spackman E."/>
            <person name="Goraichik I."/>
            <person name="Dimitrov K.M."/>
            <person name="Suarez D.L."/>
            <person name="Swayne D.E."/>
        </authorList>
    </citation>
    <scope>NUCLEOTIDE SEQUENCE [LARGE SCALE GENOMIC DNA]</scope>
    <source>
        <strain evidence="10 11">DSM 26133</strain>
    </source>
</reference>
<feature type="transmembrane region" description="Helical" evidence="9">
    <location>
        <begin position="410"/>
        <end position="428"/>
    </location>
</feature>
<accession>A0A1W2G7V5</accession>
<feature type="transmembrane region" description="Helical" evidence="9">
    <location>
        <begin position="82"/>
        <end position="109"/>
    </location>
</feature>
<gene>
    <name evidence="10" type="ORF">SAMN04488029_0753</name>
</gene>
<feature type="transmembrane region" description="Helical" evidence="9">
    <location>
        <begin position="350"/>
        <end position="373"/>
    </location>
</feature>
<dbReference type="GO" id="GO:0022857">
    <property type="term" value="F:transmembrane transporter activity"/>
    <property type="evidence" value="ECO:0007669"/>
    <property type="project" value="InterPro"/>
</dbReference>
<evidence type="ECO:0000256" key="9">
    <source>
        <dbReference type="SAM" id="Phobius"/>
    </source>
</evidence>
<protein>
    <recommendedName>
        <fullName evidence="3">Arginine/agmatine antiporter</fullName>
    </recommendedName>
</protein>
<name>A0A1W2G7V5_REIFA</name>
<keyword evidence="6 9" id="KW-1133">Transmembrane helix</keyword>
<dbReference type="InterPro" id="IPR050367">
    <property type="entry name" value="APC_superfamily"/>
</dbReference>
<keyword evidence="11" id="KW-1185">Reference proteome</keyword>
<dbReference type="RefSeq" id="WP_084371068.1">
    <property type="nucleotide sequence ID" value="NZ_FWYF01000001.1"/>
</dbReference>
<dbReference type="OrthoDB" id="9810109at2"/>
<dbReference type="EMBL" id="FWYF01000001">
    <property type="protein sequence ID" value="SMD32408.1"/>
    <property type="molecule type" value="Genomic_DNA"/>
</dbReference>
<feature type="transmembrane region" description="Helical" evidence="9">
    <location>
        <begin position="121"/>
        <end position="138"/>
    </location>
</feature>
<comment type="similarity">
    <text evidence="2">Belongs to the amino acid-polyamine-organocation (APC) superfamily. Basic amino acid/polyamine antiporter (APA) (TC 2.A.3.2) family.</text>
</comment>
<evidence type="ECO:0000313" key="11">
    <source>
        <dbReference type="Proteomes" id="UP000192472"/>
    </source>
</evidence>
<dbReference type="PIRSF" id="PIRSF006060">
    <property type="entry name" value="AA_transporter"/>
    <property type="match status" value="1"/>
</dbReference>
<evidence type="ECO:0000256" key="2">
    <source>
        <dbReference type="ARBA" id="ARBA00008220"/>
    </source>
</evidence>
<evidence type="ECO:0000256" key="6">
    <source>
        <dbReference type="ARBA" id="ARBA00022989"/>
    </source>
</evidence>
<comment type="function">
    <text evidence="8">Major component of the acid-resistance (AR) system allowing enteric pathogens to survive the acidic environment in the stomach. Exchanges extracellular arginine for its intracellular decarboxylation product agmatine (Agm) thereby expelling intracellular protons. Probably undergoes several conformational states in order to translocate the substrate across the membrane; keeps the substrate accessible to only 1 side of the membrane at a time by opening and closing 3 membrane-internal gates.</text>
</comment>
<feature type="transmembrane region" description="Helical" evidence="9">
    <location>
        <begin position="319"/>
        <end position="338"/>
    </location>
</feature>
<keyword evidence="5 9" id="KW-0812">Transmembrane</keyword>
<organism evidence="10 11">
    <name type="scientific">Reichenbachiella faecimaris</name>
    <dbReference type="NCBI Taxonomy" id="692418"/>
    <lineage>
        <taxon>Bacteria</taxon>
        <taxon>Pseudomonadati</taxon>
        <taxon>Bacteroidota</taxon>
        <taxon>Cytophagia</taxon>
        <taxon>Cytophagales</taxon>
        <taxon>Reichenbachiellaceae</taxon>
        <taxon>Reichenbachiella</taxon>
    </lineage>
</organism>
<feature type="transmembrane region" description="Helical" evidence="9">
    <location>
        <begin position="274"/>
        <end position="298"/>
    </location>
</feature>
<feature type="transmembrane region" description="Helical" evidence="9">
    <location>
        <begin position="9"/>
        <end position="29"/>
    </location>
</feature>